<protein>
    <submittedName>
        <fullName evidence="2">Uncharacterized protein</fullName>
    </submittedName>
</protein>
<keyword evidence="3" id="KW-1185">Reference proteome</keyword>
<evidence type="ECO:0000256" key="1">
    <source>
        <dbReference type="SAM" id="MobiDB-lite"/>
    </source>
</evidence>
<evidence type="ECO:0000313" key="3">
    <source>
        <dbReference type="Proteomes" id="UP001189429"/>
    </source>
</evidence>
<evidence type="ECO:0000313" key="2">
    <source>
        <dbReference type="EMBL" id="CAK0800857.1"/>
    </source>
</evidence>
<reference evidence="2" key="1">
    <citation type="submission" date="2023-10" db="EMBL/GenBank/DDBJ databases">
        <authorList>
            <person name="Chen Y."/>
            <person name="Shah S."/>
            <person name="Dougan E. K."/>
            <person name="Thang M."/>
            <person name="Chan C."/>
        </authorList>
    </citation>
    <scope>NUCLEOTIDE SEQUENCE [LARGE SCALE GENOMIC DNA]</scope>
</reference>
<comment type="caution">
    <text evidence="2">The sequence shown here is derived from an EMBL/GenBank/DDBJ whole genome shotgun (WGS) entry which is preliminary data.</text>
</comment>
<name>A0ABN9Q8K0_9DINO</name>
<proteinExistence type="predicted"/>
<dbReference type="Proteomes" id="UP001189429">
    <property type="component" value="Unassembled WGS sequence"/>
</dbReference>
<feature type="compositionally biased region" description="Basic residues" evidence="1">
    <location>
        <begin position="20"/>
        <end position="38"/>
    </location>
</feature>
<organism evidence="2 3">
    <name type="scientific">Prorocentrum cordatum</name>
    <dbReference type="NCBI Taxonomy" id="2364126"/>
    <lineage>
        <taxon>Eukaryota</taxon>
        <taxon>Sar</taxon>
        <taxon>Alveolata</taxon>
        <taxon>Dinophyceae</taxon>
        <taxon>Prorocentrales</taxon>
        <taxon>Prorocentraceae</taxon>
        <taxon>Prorocentrum</taxon>
    </lineage>
</organism>
<sequence length="80" mass="7992">GPGRAAVLRGRARGGGGPRRGQRGGGRARRPAGHRRAWPRPAGPAAPGPRARHRGRAVCGARGGAGRGAVGAVPPRRPCG</sequence>
<feature type="non-terminal residue" evidence="2">
    <location>
        <position position="80"/>
    </location>
</feature>
<accession>A0ABN9Q8K0</accession>
<feature type="region of interest" description="Disordered" evidence="1">
    <location>
        <begin position="1"/>
        <end position="80"/>
    </location>
</feature>
<gene>
    <name evidence="2" type="ORF">PCOR1329_LOCUS8894</name>
</gene>
<feature type="non-terminal residue" evidence="2">
    <location>
        <position position="1"/>
    </location>
</feature>
<dbReference type="EMBL" id="CAUYUJ010002451">
    <property type="protein sequence ID" value="CAK0800857.1"/>
    <property type="molecule type" value="Genomic_DNA"/>
</dbReference>